<feature type="region of interest" description="Disordered" evidence="1">
    <location>
        <begin position="297"/>
        <end position="378"/>
    </location>
</feature>
<dbReference type="Proteomes" id="UP000248817">
    <property type="component" value="Unassembled WGS sequence"/>
</dbReference>
<proteinExistence type="predicted"/>
<evidence type="ECO:0000313" key="3">
    <source>
        <dbReference type="Proteomes" id="UP000248817"/>
    </source>
</evidence>
<feature type="compositionally biased region" description="Basic residues" evidence="1">
    <location>
        <begin position="114"/>
        <end position="125"/>
    </location>
</feature>
<name>A0A2V5I0T9_9EURO</name>
<keyword evidence="3" id="KW-1185">Reference proteome</keyword>
<accession>A0A2V5I0T9</accession>
<dbReference type="EMBL" id="KZ825516">
    <property type="protein sequence ID" value="PYI30355.1"/>
    <property type="molecule type" value="Genomic_DNA"/>
</dbReference>
<evidence type="ECO:0000256" key="1">
    <source>
        <dbReference type="SAM" id="MobiDB-lite"/>
    </source>
</evidence>
<reference evidence="2 3" key="1">
    <citation type="submission" date="2018-02" db="EMBL/GenBank/DDBJ databases">
        <title>The genomes of Aspergillus section Nigri reveals drivers in fungal speciation.</title>
        <authorList>
            <consortium name="DOE Joint Genome Institute"/>
            <person name="Vesth T.C."/>
            <person name="Nybo J."/>
            <person name="Theobald S."/>
            <person name="Brandl J."/>
            <person name="Frisvad J.C."/>
            <person name="Nielsen K.F."/>
            <person name="Lyhne E.K."/>
            <person name="Kogle M.E."/>
            <person name="Kuo A."/>
            <person name="Riley R."/>
            <person name="Clum A."/>
            <person name="Nolan M."/>
            <person name="Lipzen A."/>
            <person name="Salamov A."/>
            <person name="Henrissat B."/>
            <person name="Wiebenga A."/>
            <person name="De vries R.P."/>
            <person name="Grigoriev I.V."/>
            <person name="Mortensen U.H."/>
            <person name="Andersen M.R."/>
            <person name="Baker S.E."/>
        </authorList>
    </citation>
    <scope>NUCLEOTIDE SEQUENCE [LARGE SCALE GENOMIC DNA]</scope>
    <source>
        <strain evidence="2 3">CBS 114.80</strain>
    </source>
</reference>
<feature type="compositionally biased region" description="Polar residues" evidence="1">
    <location>
        <begin position="342"/>
        <end position="354"/>
    </location>
</feature>
<feature type="region of interest" description="Disordered" evidence="1">
    <location>
        <begin position="196"/>
        <end position="236"/>
    </location>
</feature>
<dbReference type="AlphaFoldDB" id="A0A2V5I0T9"/>
<feature type="compositionally biased region" description="Basic and acidic residues" evidence="1">
    <location>
        <begin position="221"/>
        <end position="231"/>
    </location>
</feature>
<organism evidence="2 3">
    <name type="scientific">Aspergillus indologenus CBS 114.80</name>
    <dbReference type="NCBI Taxonomy" id="1450541"/>
    <lineage>
        <taxon>Eukaryota</taxon>
        <taxon>Fungi</taxon>
        <taxon>Dikarya</taxon>
        <taxon>Ascomycota</taxon>
        <taxon>Pezizomycotina</taxon>
        <taxon>Eurotiomycetes</taxon>
        <taxon>Eurotiomycetidae</taxon>
        <taxon>Eurotiales</taxon>
        <taxon>Aspergillaceae</taxon>
        <taxon>Aspergillus</taxon>
        <taxon>Aspergillus subgen. Circumdati</taxon>
    </lineage>
</organism>
<evidence type="ECO:0000313" key="2">
    <source>
        <dbReference type="EMBL" id="PYI30355.1"/>
    </source>
</evidence>
<gene>
    <name evidence="2" type="ORF">BP00DRAFT_426526</name>
</gene>
<feature type="compositionally biased region" description="Low complexity" evidence="1">
    <location>
        <begin position="103"/>
        <end position="113"/>
    </location>
</feature>
<feature type="compositionally biased region" description="Low complexity" evidence="1">
    <location>
        <begin position="356"/>
        <end position="372"/>
    </location>
</feature>
<protein>
    <submittedName>
        <fullName evidence="2">Uncharacterized protein</fullName>
    </submittedName>
</protein>
<sequence length="378" mass="39680">MSDDEDYYDEYDEDIFWVEEPDPTIADDLAATSTNDAIFYDHPALEVEDYFSDWDDLSDDYYDEDPTAVRRARALGLLPPGDGGRGPHDQPHSQHGHHHTNHHAAAAAAAAAAKHQHPRKPKPTAKRTPFFDLGAFQAVVWKSPHQEKEHQSVVALHEPGEGEKVALLKNWREVFRSANPRMTAAVGVVAGSARKAAPLSSSPPPPPQQQGLCLRGSSAGVEERGNAEGRGVDGVVDSTVEEVGSATGKGVVNAEGFVAAAGLVIDGGEVENGGSFEGGGEADADPVAATNGVAVNGETAHGSSLDESVEKPPAPRSRKRKADDAVDNIPETAAKTRAKRVASSTKAGKANSSKDVPVPAAAAAAAPSAPVRRSARNK</sequence>
<feature type="region of interest" description="Disordered" evidence="1">
    <location>
        <begin position="76"/>
        <end position="128"/>
    </location>
</feature>